<dbReference type="Proteomes" id="UP000282837">
    <property type="component" value="Unassembled WGS sequence"/>
</dbReference>
<keyword evidence="2" id="KW-1185">Reference proteome</keyword>
<sequence>MSMLDSLLGGQFDLAGLAAQAGVDPAMAQTALAALGQAQGQDGDTVETAAAQTGIDPAVLNQIVGALGGHEGLAQVAALVQSNPQILSGLNSFLDKDGDGSAVNDVLGFAKGLFGK</sequence>
<evidence type="ECO:0008006" key="3">
    <source>
        <dbReference type="Google" id="ProtNLM"/>
    </source>
</evidence>
<dbReference type="OrthoDB" id="7450771at2"/>
<protein>
    <recommendedName>
        <fullName evidence="3">DUF937 domain-containing protein</fullName>
    </recommendedName>
</protein>
<organism evidence="1 2">
    <name type="scientific">Novosphingobium umbonatum</name>
    <dbReference type="NCBI Taxonomy" id="1908524"/>
    <lineage>
        <taxon>Bacteria</taxon>
        <taxon>Pseudomonadati</taxon>
        <taxon>Pseudomonadota</taxon>
        <taxon>Alphaproteobacteria</taxon>
        <taxon>Sphingomonadales</taxon>
        <taxon>Sphingomonadaceae</taxon>
        <taxon>Novosphingobium</taxon>
    </lineage>
</organism>
<evidence type="ECO:0000313" key="2">
    <source>
        <dbReference type="Proteomes" id="UP000282837"/>
    </source>
</evidence>
<accession>A0A3S2UVT9</accession>
<reference evidence="1 2" key="1">
    <citation type="submission" date="2019-01" db="EMBL/GenBank/DDBJ databases">
        <authorList>
            <person name="Chen W.-M."/>
        </authorList>
    </citation>
    <scope>NUCLEOTIDE SEQUENCE [LARGE SCALE GENOMIC DNA]</scope>
    <source>
        <strain evidence="1 2">FSY-9</strain>
    </source>
</reference>
<dbReference type="EMBL" id="SACO01000003">
    <property type="protein sequence ID" value="RVU06395.1"/>
    <property type="molecule type" value="Genomic_DNA"/>
</dbReference>
<evidence type="ECO:0000313" key="1">
    <source>
        <dbReference type="EMBL" id="RVU06395.1"/>
    </source>
</evidence>
<name>A0A3S2UVT9_9SPHN</name>
<dbReference type="RefSeq" id="WP_127707245.1">
    <property type="nucleotide sequence ID" value="NZ_SACO01000003.1"/>
</dbReference>
<gene>
    <name evidence="1" type="ORF">EOE18_06140</name>
</gene>
<proteinExistence type="predicted"/>
<comment type="caution">
    <text evidence="1">The sequence shown here is derived from an EMBL/GenBank/DDBJ whole genome shotgun (WGS) entry which is preliminary data.</text>
</comment>
<dbReference type="AlphaFoldDB" id="A0A3S2UVT9"/>